<dbReference type="AlphaFoldDB" id="A0A852RJZ0"/>
<evidence type="ECO:0000313" key="1">
    <source>
        <dbReference type="EMBL" id="NYD33837.1"/>
    </source>
</evidence>
<accession>A0A852RJZ0</accession>
<dbReference type="RefSeq" id="WP_179729826.1">
    <property type="nucleotide sequence ID" value="NZ_BAABEF010000001.1"/>
</dbReference>
<evidence type="ECO:0000313" key="2">
    <source>
        <dbReference type="Proteomes" id="UP000582231"/>
    </source>
</evidence>
<name>A0A852RJZ0_9ACTN</name>
<sequence length="98" mass="10454">MKVNVPRRVRIALYLLNVLGTPVVVYARAKGWIGDLELALWGAEVTAAMALAGLNVGAGPQGVSIRVDADQLTALERGQQIQRDLDAYRRNGGEGGVL</sequence>
<dbReference type="Proteomes" id="UP000582231">
    <property type="component" value="Unassembled WGS sequence"/>
</dbReference>
<protein>
    <submittedName>
        <fullName evidence="1">Uncharacterized protein</fullName>
    </submittedName>
</protein>
<keyword evidence="2" id="KW-1185">Reference proteome</keyword>
<reference evidence="1 2" key="1">
    <citation type="submission" date="2020-07" db="EMBL/GenBank/DDBJ databases">
        <title>Sequencing the genomes of 1000 actinobacteria strains.</title>
        <authorList>
            <person name="Klenk H.-P."/>
        </authorList>
    </citation>
    <scope>NUCLEOTIDE SEQUENCE [LARGE SCALE GENOMIC DNA]</scope>
    <source>
        <strain evidence="1 2">DSM 19082</strain>
    </source>
</reference>
<proteinExistence type="predicted"/>
<gene>
    <name evidence="1" type="ORF">BJ958_005383</name>
</gene>
<organism evidence="1 2">
    <name type="scientific">Nocardioides kongjuensis</name>
    <dbReference type="NCBI Taxonomy" id="349522"/>
    <lineage>
        <taxon>Bacteria</taxon>
        <taxon>Bacillati</taxon>
        <taxon>Actinomycetota</taxon>
        <taxon>Actinomycetes</taxon>
        <taxon>Propionibacteriales</taxon>
        <taxon>Nocardioidaceae</taxon>
        <taxon>Nocardioides</taxon>
    </lineage>
</organism>
<comment type="caution">
    <text evidence="1">The sequence shown here is derived from an EMBL/GenBank/DDBJ whole genome shotgun (WGS) entry which is preliminary data.</text>
</comment>
<dbReference type="EMBL" id="JACCBF010000001">
    <property type="protein sequence ID" value="NYD33837.1"/>
    <property type="molecule type" value="Genomic_DNA"/>
</dbReference>